<dbReference type="GO" id="GO:0015074">
    <property type="term" value="P:DNA integration"/>
    <property type="evidence" value="ECO:0007669"/>
    <property type="project" value="UniProtKB-KW"/>
</dbReference>
<dbReference type="OrthoDB" id="8368662at2"/>
<keyword evidence="4" id="KW-0233">DNA recombination</keyword>
<comment type="similarity">
    <text evidence="1">Belongs to the 'phage' integrase family.</text>
</comment>
<evidence type="ECO:0000313" key="6">
    <source>
        <dbReference type="EMBL" id="OAI14668.1"/>
    </source>
</evidence>
<dbReference type="GO" id="GO:0003677">
    <property type="term" value="F:DNA binding"/>
    <property type="evidence" value="ECO:0007669"/>
    <property type="project" value="UniProtKB-KW"/>
</dbReference>
<name>A0A177N9H8_9GAMM</name>
<protein>
    <recommendedName>
        <fullName evidence="5">Tyr recombinase domain-containing protein</fullName>
    </recommendedName>
</protein>
<dbReference type="AlphaFoldDB" id="A0A177N9H8"/>
<feature type="domain" description="Tyr recombinase" evidence="5">
    <location>
        <begin position="190"/>
        <end position="380"/>
    </location>
</feature>
<reference evidence="6 7" key="1">
    <citation type="submission" date="2016-03" db="EMBL/GenBank/DDBJ databases">
        <authorList>
            <person name="Ploux O."/>
        </authorList>
    </citation>
    <scope>NUCLEOTIDE SEQUENCE [LARGE SCALE GENOMIC DNA]</scope>
    <source>
        <strain evidence="6 7">R-45370</strain>
    </source>
</reference>
<dbReference type="PANTHER" id="PTHR30349">
    <property type="entry name" value="PHAGE INTEGRASE-RELATED"/>
    <property type="match status" value="1"/>
</dbReference>
<evidence type="ECO:0000256" key="3">
    <source>
        <dbReference type="ARBA" id="ARBA00023125"/>
    </source>
</evidence>
<keyword evidence="2" id="KW-0229">DNA integration</keyword>
<dbReference type="Proteomes" id="UP000078476">
    <property type="component" value="Unassembled WGS sequence"/>
</dbReference>
<sequence length="509" mass="58267">MRIKISENIINNDSLSTILEGLHSLPCVIRYYDDFDEEIRIISDINDADSIILYCVGRKYKINFTRYDKDVDILIKHLLYFMVSEGMYIPTIKTLLLSIYRVTREDLVEIIDAGPLNIKSLWSVLRARDGWDKHTYQTIKQLLRFLALKNLCGWSPFYLDFISTSLPLPDVDKYASVRTGDVFLSTIEQSRIVQYLDEFVTLLNDETKPISIKSVRDASLLLCSYQYGMRPIQLALLRMRDVRIWNESDNTLCETIHLTFKMVKQKPKSKSRPLTRKIKQDWAPIIRKLYFTLKDSHGNGSTRLFMLDSSNAVGTALIEIATKIVGREVSANNLRHTAAQRLVDSGASHEELAEFLGHYDKRTGQVYFHNSVNQVERVNKALVISEVYRKVIEIHHNGYINKEELSQLKGDQQVAGVPHGIPISGIGGCSSGQPACPFNPVTSCYGCTKFMPMFDIEIHQEVLNNLRGIVRTFYDSSRGEFNSPAYLQLQRTIANVQEIIYQIESKLQC</sequence>
<dbReference type="SUPFAM" id="SSF56349">
    <property type="entry name" value="DNA breaking-rejoining enzymes"/>
    <property type="match status" value="1"/>
</dbReference>
<proteinExistence type="inferred from homology"/>
<dbReference type="InterPro" id="IPR011010">
    <property type="entry name" value="DNA_brk_join_enz"/>
</dbReference>
<dbReference type="InterPro" id="IPR013762">
    <property type="entry name" value="Integrase-like_cat_sf"/>
</dbReference>
<dbReference type="RefSeq" id="WP_083960613.1">
    <property type="nucleotide sequence ID" value="NZ_LUUI01000107.1"/>
</dbReference>
<dbReference type="PANTHER" id="PTHR30349:SF41">
    <property type="entry name" value="INTEGRASE_RECOMBINASE PROTEIN MJ0367-RELATED"/>
    <property type="match status" value="1"/>
</dbReference>
<dbReference type="InterPro" id="IPR050090">
    <property type="entry name" value="Tyrosine_recombinase_XerCD"/>
</dbReference>
<accession>A0A177N9H8</accession>
<dbReference type="GO" id="GO:0006310">
    <property type="term" value="P:DNA recombination"/>
    <property type="evidence" value="ECO:0007669"/>
    <property type="project" value="UniProtKB-KW"/>
</dbReference>
<evidence type="ECO:0000256" key="1">
    <source>
        <dbReference type="ARBA" id="ARBA00008857"/>
    </source>
</evidence>
<keyword evidence="3" id="KW-0238">DNA-binding</keyword>
<dbReference type="EMBL" id="LUUI01000107">
    <property type="protein sequence ID" value="OAI14668.1"/>
    <property type="molecule type" value="Genomic_DNA"/>
</dbReference>
<evidence type="ECO:0000256" key="2">
    <source>
        <dbReference type="ARBA" id="ARBA00022908"/>
    </source>
</evidence>
<dbReference type="STRING" id="980561.A1359_10250"/>
<keyword evidence="7" id="KW-1185">Reference proteome</keyword>
<organism evidence="6 7">
    <name type="scientific">Methylomonas lenta</name>
    <dbReference type="NCBI Taxonomy" id="980561"/>
    <lineage>
        <taxon>Bacteria</taxon>
        <taxon>Pseudomonadati</taxon>
        <taxon>Pseudomonadota</taxon>
        <taxon>Gammaproteobacteria</taxon>
        <taxon>Methylococcales</taxon>
        <taxon>Methylococcaceae</taxon>
        <taxon>Methylomonas</taxon>
    </lineage>
</organism>
<comment type="caution">
    <text evidence="6">The sequence shown here is derived from an EMBL/GenBank/DDBJ whole genome shotgun (WGS) entry which is preliminary data.</text>
</comment>
<dbReference type="Gene3D" id="1.10.443.10">
    <property type="entry name" value="Intergrase catalytic core"/>
    <property type="match status" value="1"/>
</dbReference>
<evidence type="ECO:0000259" key="5">
    <source>
        <dbReference type="PROSITE" id="PS51898"/>
    </source>
</evidence>
<dbReference type="PROSITE" id="PS51898">
    <property type="entry name" value="TYR_RECOMBINASE"/>
    <property type="match status" value="1"/>
</dbReference>
<dbReference type="Pfam" id="PF00589">
    <property type="entry name" value="Phage_integrase"/>
    <property type="match status" value="1"/>
</dbReference>
<evidence type="ECO:0000313" key="7">
    <source>
        <dbReference type="Proteomes" id="UP000078476"/>
    </source>
</evidence>
<dbReference type="InterPro" id="IPR002104">
    <property type="entry name" value="Integrase_catalytic"/>
</dbReference>
<dbReference type="CDD" id="cd00397">
    <property type="entry name" value="DNA_BRE_C"/>
    <property type="match status" value="1"/>
</dbReference>
<gene>
    <name evidence="6" type="ORF">A1359_10250</name>
</gene>
<evidence type="ECO:0000256" key="4">
    <source>
        <dbReference type="ARBA" id="ARBA00023172"/>
    </source>
</evidence>